<name>A0ABN8AEA4_9BACI</name>
<reference evidence="2 3" key="1">
    <citation type="submission" date="2021-10" db="EMBL/GenBank/DDBJ databases">
        <authorList>
            <person name="Criscuolo A."/>
        </authorList>
    </citation>
    <scope>NUCLEOTIDE SEQUENCE [LARGE SCALE GENOMIC DNA]</scope>
    <source>
        <strain evidence="3">CIP 111883</strain>
    </source>
</reference>
<feature type="domain" description="Methyltransferase" evidence="1">
    <location>
        <begin position="60"/>
        <end position="154"/>
    </location>
</feature>
<evidence type="ECO:0000313" key="2">
    <source>
        <dbReference type="EMBL" id="CAG9621130.1"/>
    </source>
</evidence>
<keyword evidence="3" id="KW-1185">Reference proteome</keyword>
<evidence type="ECO:0000313" key="3">
    <source>
        <dbReference type="Proteomes" id="UP000789833"/>
    </source>
</evidence>
<evidence type="ECO:0000259" key="1">
    <source>
        <dbReference type="Pfam" id="PF13649"/>
    </source>
</evidence>
<dbReference type="Proteomes" id="UP000789833">
    <property type="component" value="Unassembled WGS sequence"/>
</dbReference>
<dbReference type="InterPro" id="IPR029063">
    <property type="entry name" value="SAM-dependent_MTases_sf"/>
</dbReference>
<dbReference type="Pfam" id="PF13649">
    <property type="entry name" value="Methyltransf_25"/>
    <property type="match status" value="1"/>
</dbReference>
<keyword evidence="2" id="KW-0808">Transferase</keyword>
<dbReference type="CDD" id="cd02440">
    <property type="entry name" value="AdoMet_MTases"/>
    <property type="match status" value="1"/>
</dbReference>
<proteinExistence type="predicted"/>
<dbReference type="InterPro" id="IPR041698">
    <property type="entry name" value="Methyltransf_25"/>
</dbReference>
<dbReference type="GO" id="GO:0032259">
    <property type="term" value="P:methylation"/>
    <property type="evidence" value="ECO:0007669"/>
    <property type="project" value="UniProtKB-KW"/>
</dbReference>
<gene>
    <name evidence="2" type="primary">cmoM</name>
    <name evidence="2" type="ORF">BACCIP111883_01902</name>
</gene>
<dbReference type="GO" id="GO:0008168">
    <property type="term" value="F:methyltransferase activity"/>
    <property type="evidence" value="ECO:0007669"/>
    <property type="project" value="UniProtKB-KW"/>
</dbReference>
<dbReference type="PANTHER" id="PTHR43667:SF2">
    <property type="entry name" value="FATTY ACID C-METHYL TRANSFERASE"/>
    <property type="match status" value="1"/>
</dbReference>
<dbReference type="EMBL" id="CAKJTJ010000008">
    <property type="protein sequence ID" value="CAG9621130.1"/>
    <property type="molecule type" value="Genomic_DNA"/>
</dbReference>
<dbReference type="PANTHER" id="PTHR43667">
    <property type="entry name" value="CYCLOPROPANE-FATTY-ACYL-PHOSPHOLIPID SYNTHASE"/>
    <property type="match status" value="1"/>
</dbReference>
<accession>A0ABN8AEA4</accession>
<dbReference type="EC" id="2.1.1.-" evidence="2"/>
<comment type="caution">
    <text evidence="2">The sequence shown here is derived from an EMBL/GenBank/DDBJ whole genome shotgun (WGS) entry which is preliminary data.</text>
</comment>
<dbReference type="RefSeq" id="WP_230501032.1">
    <property type="nucleotide sequence ID" value="NZ_CAKJTJ010000008.1"/>
</dbReference>
<sequence length="237" mass="27247">MEILNENDVNVMLDDMLREPKEFWNGFYEDRTKNIPFFQMTGPDENLVSIFQKGISIERVLELGCGPGRNAIYMAKNGSKVDALDISENAIEWAKERALGEKVSIQFLCKSLFDIHLEAEIYDFIYDCGMFHHLAPHRRVTYLTIVKNALKPNGHFGLVCFNTKGAVATSDYDVYKGRSLNKGIGYTEERLKTILNSHFEIQEFREMEKQPPQSSMFGEDFLWTSLMKKRGDDFSAS</sequence>
<dbReference type="SUPFAM" id="SSF53335">
    <property type="entry name" value="S-adenosyl-L-methionine-dependent methyltransferases"/>
    <property type="match status" value="1"/>
</dbReference>
<dbReference type="InterPro" id="IPR050723">
    <property type="entry name" value="CFA/CMAS"/>
</dbReference>
<dbReference type="Gene3D" id="3.40.50.150">
    <property type="entry name" value="Vaccinia Virus protein VP39"/>
    <property type="match status" value="1"/>
</dbReference>
<keyword evidence="2" id="KW-0489">Methyltransferase</keyword>
<protein>
    <submittedName>
        <fullName evidence="2">tRNA 5-carboxymethoxyuridine methyltransferase</fullName>
        <ecNumber evidence="2">2.1.1.-</ecNumber>
    </submittedName>
</protein>
<organism evidence="2 3">
    <name type="scientific">Sutcliffiella rhizosphaerae</name>
    <dbReference type="NCBI Taxonomy" id="2880967"/>
    <lineage>
        <taxon>Bacteria</taxon>
        <taxon>Bacillati</taxon>
        <taxon>Bacillota</taxon>
        <taxon>Bacilli</taxon>
        <taxon>Bacillales</taxon>
        <taxon>Bacillaceae</taxon>
        <taxon>Sutcliffiella</taxon>
    </lineage>
</organism>